<name>A0A5B1CL73_9BACT</name>
<dbReference type="EMBL" id="VRLW01000001">
    <property type="protein sequence ID" value="KAA1261276.1"/>
    <property type="molecule type" value="Genomic_DNA"/>
</dbReference>
<dbReference type="RefSeq" id="WP_068267318.1">
    <property type="nucleotide sequence ID" value="NZ_LWSK01000186.1"/>
</dbReference>
<accession>A0A5B1CL73</accession>
<gene>
    <name evidence="2" type="ORF">LF1_38230</name>
</gene>
<evidence type="ECO:0000256" key="1">
    <source>
        <dbReference type="SAM" id="Phobius"/>
    </source>
</evidence>
<keyword evidence="1" id="KW-0812">Transmembrane</keyword>
<evidence type="ECO:0000313" key="3">
    <source>
        <dbReference type="Proteomes" id="UP000322699"/>
    </source>
</evidence>
<feature type="transmembrane region" description="Helical" evidence="1">
    <location>
        <begin position="21"/>
        <end position="40"/>
    </location>
</feature>
<sequence length="230" mass="25855">MSLRRPSRQDASNFASGRTSRAIIASFSLLAIALIGGKWIEEYLLLSRDAAQMDVLQAEFDEAHRRREKLLSIEWKLKGALNRAKERGVGPDDIEFVRESLIGIVRDAGASLRRLEVGENEVRAWSMAEDDPRNDTAPLYGDNSSFVLHKHAVQIQADGRMESIEKVLESINSHGWLMSTKNLLIGPTGSINAMASIEVTMILYGLEPAPEDLMEEDEEFAMRRSPRQFR</sequence>
<dbReference type="Proteomes" id="UP000322699">
    <property type="component" value="Unassembled WGS sequence"/>
</dbReference>
<protein>
    <submittedName>
        <fullName evidence="2">Uncharacterized protein</fullName>
    </submittedName>
</protein>
<evidence type="ECO:0000313" key="2">
    <source>
        <dbReference type="EMBL" id="KAA1261276.1"/>
    </source>
</evidence>
<dbReference type="OrthoDB" id="272203at2"/>
<keyword evidence="3" id="KW-1185">Reference proteome</keyword>
<comment type="caution">
    <text evidence="2">The sequence shown here is derived from an EMBL/GenBank/DDBJ whole genome shotgun (WGS) entry which is preliminary data.</text>
</comment>
<reference evidence="2 3" key="1">
    <citation type="submission" date="2019-08" db="EMBL/GenBank/DDBJ databases">
        <title>Deep-cultivation of Planctomycetes and their phenomic and genomic characterization uncovers novel biology.</title>
        <authorList>
            <person name="Wiegand S."/>
            <person name="Jogler M."/>
            <person name="Boedeker C."/>
            <person name="Pinto D."/>
            <person name="Vollmers J."/>
            <person name="Rivas-Marin E."/>
            <person name="Kohn T."/>
            <person name="Peeters S.H."/>
            <person name="Heuer A."/>
            <person name="Rast P."/>
            <person name="Oberbeckmann S."/>
            <person name="Bunk B."/>
            <person name="Jeske O."/>
            <person name="Meyerdierks A."/>
            <person name="Storesund J.E."/>
            <person name="Kallscheuer N."/>
            <person name="Luecker S."/>
            <person name="Lage O.M."/>
            <person name="Pohl T."/>
            <person name="Merkel B.J."/>
            <person name="Hornburger P."/>
            <person name="Mueller R.-W."/>
            <person name="Bruemmer F."/>
            <person name="Labrenz M."/>
            <person name="Spormann A.M."/>
            <person name="Op Den Camp H."/>
            <person name="Overmann J."/>
            <person name="Amann R."/>
            <person name="Jetten M.S.M."/>
            <person name="Mascher T."/>
            <person name="Medema M.H."/>
            <person name="Devos D.P."/>
            <person name="Kaster A.-K."/>
            <person name="Ovreas L."/>
            <person name="Rohde M."/>
            <person name="Galperin M.Y."/>
            <person name="Jogler C."/>
        </authorList>
    </citation>
    <scope>NUCLEOTIDE SEQUENCE [LARGE SCALE GENOMIC DNA]</scope>
    <source>
        <strain evidence="2 3">LF1</strain>
    </source>
</reference>
<keyword evidence="1" id="KW-1133">Transmembrane helix</keyword>
<organism evidence="2 3">
    <name type="scientific">Rubripirellula obstinata</name>
    <dbReference type="NCBI Taxonomy" id="406547"/>
    <lineage>
        <taxon>Bacteria</taxon>
        <taxon>Pseudomonadati</taxon>
        <taxon>Planctomycetota</taxon>
        <taxon>Planctomycetia</taxon>
        <taxon>Pirellulales</taxon>
        <taxon>Pirellulaceae</taxon>
        <taxon>Rubripirellula</taxon>
    </lineage>
</organism>
<keyword evidence="1" id="KW-0472">Membrane</keyword>
<dbReference type="AlphaFoldDB" id="A0A5B1CL73"/>
<proteinExistence type="predicted"/>